<dbReference type="InterPro" id="IPR001433">
    <property type="entry name" value="OxRdtase_FAD/NAD-bd"/>
</dbReference>
<dbReference type="OrthoDB" id="7376058at2"/>
<dbReference type="RefSeq" id="WP_094476220.1">
    <property type="nucleotide sequence ID" value="NZ_NOZR01000002.1"/>
</dbReference>
<gene>
    <name evidence="14" type="ORF">CG716_02765</name>
</gene>
<dbReference type="Gene3D" id="3.40.50.360">
    <property type="match status" value="1"/>
</dbReference>
<name>A0A255DY57_9MYCO</name>
<dbReference type="GO" id="GO:0050660">
    <property type="term" value="F:flavin adenine dinucleotide binding"/>
    <property type="evidence" value="ECO:0007669"/>
    <property type="project" value="TreeGrafter"/>
</dbReference>
<evidence type="ECO:0000256" key="9">
    <source>
        <dbReference type="ARBA" id="ARBA00023192"/>
    </source>
</evidence>
<feature type="compositionally biased region" description="Low complexity" evidence="11">
    <location>
        <begin position="153"/>
        <end position="165"/>
    </location>
</feature>
<evidence type="ECO:0000313" key="14">
    <source>
        <dbReference type="EMBL" id="OYN82215.1"/>
    </source>
</evidence>
<keyword evidence="7" id="KW-0521">NADP</keyword>
<comment type="caution">
    <text evidence="14">The sequence shown here is derived from an EMBL/GenBank/DDBJ whole genome shotgun (WGS) entry which is preliminary data.</text>
</comment>
<dbReference type="GO" id="GO:0004783">
    <property type="term" value="F:sulfite reductase (NADPH) activity"/>
    <property type="evidence" value="ECO:0007669"/>
    <property type="project" value="UniProtKB-EC"/>
</dbReference>
<dbReference type="InterPro" id="IPR017938">
    <property type="entry name" value="Riboflavin_synthase-like_b-brl"/>
</dbReference>
<dbReference type="InterPro" id="IPR001709">
    <property type="entry name" value="Flavoprot_Pyr_Nucl_cyt_Rdtase"/>
</dbReference>
<keyword evidence="8" id="KW-0560">Oxidoreductase</keyword>
<dbReference type="GO" id="GO:0010181">
    <property type="term" value="F:FMN binding"/>
    <property type="evidence" value="ECO:0007669"/>
    <property type="project" value="InterPro"/>
</dbReference>
<dbReference type="Gene3D" id="3.40.50.80">
    <property type="entry name" value="Nucleotide-binding domain of ferredoxin-NADP reductase (FNR) module"/>
    <property type="match status" value="1"/>
</dbReference>
<dbReference type="Gene3D" id="2.40.30.10">
    <property type="entry name" value="Translation factors"/>
    <property type="match status" value="1"/>
</dbReference>
<evidence type="ECO:0000256" key="2">
    <source>
        <dbReference type="ARBA" id="ARBA00001974"/>
    </source>
</evidence>
<evidence type="ECO:0000256" key="4">
    <source>
        <dbReference type="ARBA" id="ARBA00022630"/>
    </source>
</evidence>
<evidence type="ECO:0000259" key="12">
    <source>
        <dbReference type="PROSITE" id="PS50902"/>
    </source>
</evidence>
<evidence type="ECO:0000256" key="11">
    <source>
        <dbReference type="SAM" id="MobiDB-lite"/>
    </source>
</evidence>
<dbReference type="InterPro" id="IPR008254">
    <property type="entry name" value="Flavodoxin/NO_synth"/>
</dbReference>
<dbReference type="PANTHER" id="PTHR19384:SF128">
    <property type="entry name" value="NADPH OXIDOREDUCTASE A"/>
    <property type="match status" value="1"/>
</dbReference>
<dbReference type="PROSITE" id="PS50902">
    <property type="entry name" value="FLAVODOXIN_LIKE"/>
    <property type="match status" value="1"/>
</dbReference>
<keyword evidence="9" id="KW-0198">Cysteine biosynthesis</keyword>
<evidence type="ECO:0000256" key="8">
    <source>
        <dbReference type="ARBA" id="ARBA00023002"/>
    </source>
</evidence>
<feature type="domain" description="FAD-binding FR-type" evidence="13">
    <location>
        <begin position="181"/>
        <end position="393"/>
    </location>
</feature>
<evidence type="ECO:0000256" key="7">
    <source>
        <dbReference type="ARBA" id="ARBA00022857"/>
    </source>
</evidence>
<evidence type="ECO:0000256" key="1">
    <source>
        <dbReference type="ARBA" id="ARBA00001917"/>
    </source>
</evidence>
<dbReference type="SUPFAM" id="SSF52343">
    <property type="entry name" value="Ferredoxin reductase-like, C-terminal NADP-linked domain"/>
    <property type="match status" value="1"/>
</dbReference>
<dbReference type="EMBL" id="NOZR01000002">
    <property type="protein sequence ID" value="OYN82215.1"/>
    <property type="molecule type" value="Genomic_DNA"/>
</dbReference>
<evidence type="ECO:0000256" key="5">
    <source>
        <dbReference type="ARBA" id="ARBA00022643"/>
    </source>
</evidence>
<dbReference type="InterPro" id="IPR023173">
    <property type="entry name" value="NADPH_Cyt_P450_Rdtase_alpha"/>
</dbReference>
<keyword evidence="9" id="KW-0028">Amino-acid biosynthesis</keyword>
<dbReference type="GO" id="GO:0019344">
    <property type="term" value="P:cysteine biosynthetic process"/>
    <property type="evidence" value="ECO:0007669"/>
    <property type="project" value="UniProtKB-KW"/>
</dbReference>
<dbReference type="InterPro" id="IPR017927">
    <property type="entry name" value="FAD-bd_FR_type"/>
</dbReference>
<organism evidence="14 15">
    <name type="scientific">Mycolicibacterium sphagni</name>
    <dbReference type="NCBI Taxonomy" id="1786"/>
    <lineage>
        <taxon>Bacteria</taxon>
        <taxon>Bacillati</taxon>
        <taxon>Actinomycetota</taxon>
        <taxon>Actinomycetes</taxon>
        <taxon>Mycobacteriales</taxon>
        <taxon>Mycobacteriaceae</taxon>
        <taxon>Mycolicibacterium</taxon>
    </lineage>
</organism>
<dbReference type="FunFam" id="3.40.50.80:FF:000001">
    <property type="entry name" value="NADPH--cytochrome P450 reductase 1"/>
    <property type="match status" value="1"/>
</dbReference>
<dbReference type="Pfam" id="PF00175">
    <property type="entry name" value="NAD_binding_1"/>
    <property type="match status" value="1"/>
</dbReference>
<feature type="domain" description="Flavodoxin-like" evidence="12">
    <location>
        <begin position="9"/>
        <end position="146"/>
    </location>
</feature>
<keyword evidence="15" id="KW-1185">Reference proteome</keyword>
<dbReference type="Proteomes" id="UP000216063">
    <property type="component" value="Unassembled WGS sequence"/>
</dbReference>
<dbReference type="AlphaFoldDB" id="A0A255DY57"/>
<dbReference type="SUPFAM" id="SSF52218">
    <property type="entry name" value="Flavoproteins"/>
    <property type="match status" value="1"/>
</dbReference>
<dbReference type="GO" id="GO:0005829">
    <property type="term" value="C:cytosol"/>
    <property type="evidence" value="ECO:0007669"/>
    <property type="project" value="TreeGrafter"/>
</dbReference>
<evidence type="ECO:0000256" key="3">
    <source>
        <dbReference type="ARBA" id="ARBA00012604"/>
    </source>
</evidence>
<accession>A0A255DY57</accession>
<feature type="region of interest" description="Disordered" evidence="11">
    <location>
        <begin position="153"/>
        <end position="177"/>
    </location>
</feature>
<dbReference type="CDD" id="cd06199">
    <property type="entry name" value="SiR"/>
    <property type="match status" value="1"/>
</dbReference>
<dbReference type="SUPFAM" id="SSF63380">
    <property type="entry name" value="Riboflavin synthase domain-like"/>
    <property type="match status" value="1"/>
</dbReference>
<reference evidence="14 15" key="1">
    <citation type="submission" date="2017-07" db="EMBL/GenBank/DDBJ databases">
        <title>The new phylogeny of genus Mycobacterium.</title>
        <authorList>
            <person name="Tortoli E."/>
            <person name="Trovato A."/>
            <person name="Cirillo D.M."/>
        </authorList>
    </citation>
    <scope>NUCLEOTIDE SEQUENCE [LARGE SCALE GENOMIC DNA]</scope>
    <source>
        <strain evidence="14 15">ATCC 33027</strain>
    </source>
</reference>
<dbReference type="PRINTS" id="PR00369">
    <property type="entry name" value="FLAVODOXIN"/>
</dbReference>
<proteinExistence type="predicted"/>
<dbReference type="PRINTS" id="PR00371">
    <property type="entry name" value="FPNCR"/>
</dbReference>
<dbReference type="InterPro" id="IPR003097">
    <property type="entry name" value="CysJ-like_FAD-binding"/>
</dbReference>
<dbReference type="Pfam" id="PF00258">
    <property type="entry name" value="Flavodoxin_1"/>
    <property type="match status" value="1"/>
</dbReference>
<comment type="catalytic activity">
    <reaction evidence="10">
        <text>hydrogen sulfide + 3 NADP(+) + 3 H2O = sulfite + 3 NADPH + 4 H(+)</text>
        <dbReference type="Rhea" id="RHEA:13801"/>
        <dbReference type="ChEBI" id="CHEBI:15377"/>
        <dbReference type="ChEBI" id="CHEBI:15378"/>
        <dbReference type="ChEBI" id="CHEBI:17359"/>
        <dbReference type="ChEBI" id="CHEBI:29919"/>
        <dbReference type="ChEBI" id="CHEBI:57783"/>
        <dbReference type="ChEBI" id="CHEBI:58349"/>
        <dbReference type="EC" id="1.8.1.2"/>
    </reaction>
</comment>
<dbReference type="InterPro" id="IPR029039">
    <property type="entry name" value="Flavoprotein-like_sf"/>
</dbReference>
<evidence type="ECO:0000256" key="6">
    <source>
        <dbReference type="ARBA" id="ARBA00022827"/>
    </source>
</evidence>
<dbReference type="Gene3D" id="1.20.990.10">
    <property type="entry name" value="NADPH-cytochrome p450 Reductase, Chain A, domain 3"/>
    <property type="match status" value="1"/>
</dbReference>
<sequence length="544" mass="58854">MSERRGFSLIIGYASDMGTAEYIAMQLADAVKAVGLDATETELNDISLDDVRAATHFVVVASTFGEGEVPDNGTVFWEELLATDDGFDGLGYTVLALGDSSYELFCNAGRIIDDRLTELGAQRLAERVEFDCYREGDAQEWLADTAKMLEAAGAAASGHTATTPAEPRPTPLRQVSPWTDASPYRATAVVNRLLTAAESDKEVRHVELDLGDSGITYEAGDSVAVHPVNSPDLVEAILAKLGVDATHIATGADLPLGELLAGHLEICAPSRALQALVASRTDDADAAAALRSGDPAVLSSWLYGRDVLELLELADLTVDEVLEVLRPLQFRDYSIASSPLAHPGHLHLTVATVRYHARGRARGGVASTFLADRASSGQEVRIHLRPNHNFRLPAPDVPIIMIGPGTGIAPFRAFLQERQAAAAPGKAWLFFGDRRRTTDFLYGDELTGFLNSGALTRLDLAFSRDDDGPKTYVQHRMKDSTAEFFAWLEQGAHLYVCGDADRMAKDVDRTIHEIVAEAGGMHAAAAHSYVNELIKAHRYLRDVY</sequence>
<protein>
    <recommendedName>
        <fullName evidence="3">assimilatory sulfite reductase (NADPH)</fullName>
        <ecNumber evidence="3">1.8.1.2</ecNumber>
    </recommendedName>
</protein>
<keyword evidence="5" id="KW-0288">FMN</keyword>
<dbReference type="Pfam" id="PF00667">
    <property type="entry name" value="FAD_binding_1"/>
    <property type="match status" value="1"/>
</dbReference>
<dbReference type="PROSITE" id="PS51384">
    <property type="entry name" value="FAD_FR"/>
    <property type="match status" value="1"/>
</dbReference>
<dbReference type="EC" id="1.8.1.2" evidence="3"/>
<keyword evidence="6" id="KW-0274">FAD</keyword>
<evidence type="ECO:0000313" key="15">
    <source>
        <dbReference type="Proteomes" id="UP000216063"/>
    </source>
</evidence>
<evidence type="ECO:0000259" key="13">
    <source>
        <dbReference type="PROSITE" id="PS51384"/>
    </source>
</evidence>
<dbReference type="InterPro" id="IPR001094">
    <property type="entry name" value="Flavdoxin-like"/>
</dbReference>
<keyword evidence="4" id="KW-0285">Flavoprotein</keyword>
<dbReference type="PANTHER" id="PTHR19384">
    <property type="entry name" value="NITRIC OXIDE SYNTHASE-RELATED"/>
    <property type="match status" value="1"/>
</dbReference>
<comment type="cofactor">
    <cofactor evidence="2">
        <name>FAD</name>
        <dbReference type="ChEBI" id="CHEBI:57692"/>
    </cofactor>
</comment>
<comment type="cofactor">
    <cofactor evidence="1">
        <name>FMN</name>
        <dbReference type="ChEBI" id="CHEBI:58210"/>
    </cofactor>
</comment>
<dbReference type="InterPro" id="IPR039261">
    <property type="entry name" value="FNR_nucleotide-bd"/>
</dbReference>
<evidence type="ECO:0000256" key="10">
    <source>
        <dbReference type="ARBA" id="ARBA00052219"/>
    </source>
</evidence>